<comment type="caution">
    <text evidence="1">The sequence shown here is derived from an EMBL/GenBank/DDBJ whole genome shotgun (WGS) entry which is preliminary data.</text>
</comment>
<accession>A0AAP4EA47</accession>
<sequence length="139" mass="15494">MFPQGEALRYFTVGGGVLNLVEVKDGFPVVTYQGYVGAPFDKTFTMEYDPLERFMVNKAKNQWGTYPKLNKPLIYEFTTGWGDSSTTYYGRITTLNKEELLGTTGDPVTGLPANTKQIMKTFKLPWESRTDAPAGDGIS</sequence>
<dbReference type="Proteomes" id="UP001229409">
    <property type="component" value="Unassembled WGS sequence"/>
</dbReference>
<dbReference type="AlphaFoldDB" id="A0AAP4EA47"/>
<organism evidence="1 2">
    <name type="scientific">Paenibacillus polymyxa</name>
    <name type="common">Bacillus polymyxa</name>
    <dbReference type="NCBI Taxonomy" id="1406"/>
    <lineage>
        <taxon>Bacteria</taxon>
        <taxon>Bacillati</taxon>
        <taxon>Bacillota</taxon>
        <taxon>Bacilli</taxon>
        <taxon>Bacillales</taxon>
        <taxon>Paenibacillaceae</taxon>
        <taxon>Paenibacillus</taxon>
    </lineage>
</organism>
<name>A0AAP4EA47_PAEPO</name>
<protein>
    <submittedName>
        <fullName evidence="1">Uncharacterized protein</fullName>
    </submittedName>
</protein>
<dbReference type="RefSeq" id="WP_279833902.1">
    <property type="nucleotide sequence ID" value="NZ_JARVWT010000004.1"/>
</dbReference>
<reference evidence="1" key="1">
    <citation type="submission" date="2023-04" db="EMBL/GenBank/DDBJ databases">
        <title>Uncovering the Secrets of Slow-Growing Bacteria in Tropical Savanna Soil through Cultivation and Genomic Analysis.</title>
        <authorList>
            <person name="Goncalves O.S."/>
            <person name="Santana M.F."/>
        </authorList>
    </citation>
    <scope>NUCLEOTIDE SEQUENCE</scope>
    <source>
        <strain evidence="1">ANTI</strain>
    </source>
</reference>
<evidence type="ECO:0000313" key="2">
    <source>
        <dbReference type="Proteomes" id="UP001229409"/>
    </source>
</evidence>
<dbReference type="EMBL" id="JARVWT010000004">
    <property type="protein sequence ID" value="MDH2331655.1"/>
    <property type="molecule type" value="Genomic_DNA"/>
</dbReference>
<proteinExistence type="predicted"/>
<gene>
    <name evidence="1" type="ORF">QDS18_12335</name>
</gene>
<evidence type="ECO:0000313" key="1">
    <source>
        <dbReference type="EMBL" id="MDH2331655.1"/>
    </source>
</evidence>